<accession>C7IX94</accession>
<organism evidence="2 3">
    <name type="scientific">Oryza sativa subsp. japonica</name>
    <name type="common">Rice</name>
    <dbReference type="NCBI Taxonomy" id="39947"/>
    <lineage>
        <taxon>Eukaryota</taxon>
        <taxon>Viridiplantae</taxon>
        <taxon>Streptophyta</taxon>
        <taxon>Embryophyta</taxon>
        <taxon>Tracheophyta</taxon>
        <taxon>Spermatophyta</taxon>
        <taxon>Magnoliopsida</taxon>
        <taxon>Liliopsida</taxon>
        <taxon>Poales</taxon>
        <taxon>Poaceae</taxon>
        <taxon>BOP clade</taxon>
        <taxon>Oryzoideae</taxon>
        <taxon>Oryzeae</taxon>
        <taxon>Oryzinae</taxon>
        <taxon>Oryza</taxon>
        <taxon>Oryza sativa</taxon>
    </lineage>
</organism>
<dbReference type="Proteomes" id="UP000000763">
    <property type="component" value="Chromosome 1"/>
</dbReference>
<reference evidence="3" key="2">
    <citation type="journal article" date="2008" name="Nucleic Acids Res.">
        <title>The rice annotation project database (RAP-DB): 2008 update.</title>
        <authorList>
            <consortium name="The rice annotation project (RAP)"/>
        </authorList>
    </citation>
    <scope>GENOME REANNOTATION</scope>
    <source>
        <strain evidence="3">cv. Nipponbare</strain>
    </source>
</reference>
<dbReference type="EMBL" id="AP008207">
    <property type="protein sequence ID" value="BAH91473.1"/>
    <property type="molecule type" value="Genomic_DNA"/>
</dbReference>
<keyword evidence="1" id="KW-1133">Transmembrane helix</keyword>
<reference evidence="2 3" key="1">
    <citation type="journal article" date="2005" name="Nature">
        <title>The map-based sequence of the rice genome.</title>
        <authorList>
            <consortium name="International rice genome sequencing project (IRGSP)"/>
            <person name="Matsumoto T."/>
            <person name="Wu J."/>
            <person name="Kanamori H."/>
            <person name="Katayose Y."/>
            <person name="Fujisawa M."/>
            <person name="Namiki N."/>
            <person name="Mizuno H."/>
            <person name="Yamamoto K."/>
            <person name="Antonio B.A."/>
            <person name="Baba T."/>
            <person name="Sakata K."/>
            <person name="Nagamura Y."/>
            <person name="Aoki H."/>
            <person name="Arikawa K."/>
            <person name="Arita K."/>
            <person name="Bito T."/>
            <person name="Chiden Y."/>
            <person name="Fujitsuka N."/>
            <person name="Fukunaka R."/>
            <person name="Hamada M."/>
            <person name="Harada C."/>
            <person name="Hayashi A."/>
            <person name="Hijishita S."/>
            <person name="Honda M."/>
            <person name="Hosokawa S."/>
            <person name="Ichikawa Y."/>
            <person name="Idonuma A."/>
            <person name="Iijima M."/>
            <person name="Ikeda M."/>
            <person name="Ikeno M."/>
            <person name="Ito K."/>
            <person name="Ito S."/>
            <person name="Ito T."/>
            <person name="Ito Y."/>
            <person name="Ito Y."/>
            <person name="Iwabuchi A."/>
            <person name="Kamiya K."/>
            <person name="Karasawa W."/>
            <person name="Kurita K."/>
            <person name="Katagiri S."/>
            <person name="Kikuta A."/>
            <person name="Kobayashi H."/>
            <person name="Kobayashi N."/>
            <person name="Machita K."/>
            <person name="Maehara T."/>
            <person name="Masukawa M."/>
            <person name="Mizubayashi T."/>
            <person name="Mukai Y."/>
            <person name="Nagasaki H."/>
            <person name="Nagata Y."/>
            <person name="Naito S."/>
            <person name="Nakashima M."/>
            <person name="Nakama Y."/>
            <person name="Nakamichi Y."/>
            <person name="Nakamura M."/>
            <person name="Meguro A."/>
            <person name="Negishi M."/>
            <person name="Ohta I."/>
            <person name="Ohta T."/>
            <person name="Okamoto M."/>
            <person name="Ono N."/>
            <person name="Saji S."/>
            <person name="Sakaguchi M."/>
            <person name="Sakai K."/>
            <person name="Shibata M."/>
            <person name="Shimokawa T."/>
            <person name="Song J."/>
            <person name="Takazaki Y."/>
            <person name="Terasawa K."/>
            <person name="Tsugane M."/>
            <person name="Tsuji K."/>
            <person name="Ueda S."/>
            <person name="Waki K."/>
            <person name="Yamagata H."/>
            <person name="Yamamoto M."/>
            <person name="Yamamoto S."/>
            <person name="Yamane H."/>
            <person name="Yoshiki S."/>
            <person name="Yoshihara R."/>
            <person name="Yukawa K."/>
            <person name="Zhong H."/>
            <person name="Yano M."/>
            <person name="Yuan Q."/>
            <person name="Ouyang S."/>
            <person name="Liu J."/>
            <person name="Jones K.M."/>
            <person name="Gansberger K."/>
            <person name="Moffat K."/>
            <person name="Hill J."/>
            <person name="Bera J."/>
            <person name="Fadrosh D."/>
            <person name="Jin S."/>
            <person name="Johri S."/>
            <person name="Kim M."/>
            <person name="Overton L."/>
            <person name="Reardon M."/>
            <person name="Tsitrin T."/>
            <person name="Vuong H."/>
            <person name="Weaver B."/>
            <person name="Ciecko A."/>
            <person name="Tallon L."/>
            <person name="Jackson J."/>
            <person name="Pai G."/>
            <person name="Aken S.V."/>
            <person name="Utterback T."/>
            <person name="Reidmuller S."/>
            <person name="Feldblyum T."/>
            <person name="Hsiao J."/>
            <person name="Zismann V."/>
            <person name="Iobst S."/>
            <person name="de Vazeille A.R."/>
            <person name="Buell C.R."/>
            <person name="Ying K."/>
            <person name="Li Y."/>
            <person name="Lu T."/>
            <person name="Huang Y."/>
            <person name="Zhao Q."/>
            <person name="Feng Q."/>
            <person name="Zhang L."/>
            <person name="Zhu J."/>
            <person name="Weng Q."/>
            <person name="Mu J."/>
            <person name="Lu Y."/>
            <person name="Fan D."/>
            <person name="Liu Y."/>
            <person name="Guan J."/>
            <person name="Zhang Y."/>
            <person name="Yu S."/>
            <person name="Liu X."/>
            <person name="Zhang Y."/>
            <person name="Hong G."/>
            <person name="Han B."/>
            <person name="Choisne N."/>
            <person name="Demange N."/>
            <person name="Orjeda G."/>
            <person name="Samain S."/>
            <person name="Cattolico L."/>
            <person name="Pelletier E."/>
            <person name="Couloux A."/>
            <person name="Segurens B."/>
            <person name="Wincker P."/>
            <person name="D'Hont A."/>
            <person name="Scarpelli C."/>
            <person name="Weissenbach J."/>
            <person name="Salanoubat M."/>
            <person name="Quetier F."/>
            <person name="Yu Y."/>
            <person name="Kim H.R."/>
            <person name="Rambo T."/>
            <person name="Currie J."/>
            <person name="Collura K."/>
            <person name="Luo M."/>
            <person name="Yang T."/>
            <person name="Ammiraju J.S.S."/>
            <person name="Engler F."/>
            <person name="Soderlund C."/>
            <person name="Wing R.A."/>
            <person name="Palmer L.E."/>
            <person name="de la Bastide M."/>
            <person name="Spiegel L."/>
            <person name="Nascimento L."/>
            <person name="Zutavern T."/>
            <person name="O'Shaughnessy A."/>
            <person name="Dike S."/>
            <person name="Dedhia N."/>
            <person name="Preston R."/>
            <person name="Balija V."/>
            <person name="McCombie W.R."/>
            <person name="Chow T."/>
            <person name="Chen H."/>
            <person name="Chung M."/>
            <person name="Chen C."/>
            <person name="Shaw J."/>
            <person name="Wu H."/>
            <person name="Hsiao K."/>
            <person name="Chao Y."/>
            <person name="Chu M."/>
            <person name="Cheng C."/>
            <person name="Hour A."/>
            <person name="Lee P."/>
            <person name="Lin S."/>
            <person name="Lin Y."/>
            <person name="Liou J."/>
            <person name="Liu S."/>
            <person name="Hsing Y."/>
            <person name="Raghuvanshi S."/>
            <person name="Mohanty A."/>
            <person name="Bharti A.K."/>
            <person name="Gaur A."/>
            <person name="Gupta V."/>
            <person name="Kumar D."/>
            <person name="Ravi V."/>
            <person name="Vij S."/>
            <person name="Kapur A."/>
            <person name="Khurana P."/>
            <person name="Khurana P."/>
            <person name="Khurana J.P."/>
            <person name="Tyagi A.K."/>
            <person name="Gaikwad K."/>
            <person name="Singh A."/>
            <person name="Dalal V."/>
            <person name="Srivastava S."/>
            <person name="Dixit A."/>
            <person name="Pal A.K."/>
            <person name="Ghazi I.A."/>
            <person name="Yadav M."/>
            <person name="Pandit A."/>
            <person name="Bhargava A."/>
            <person name="Sureshbabu K."/>
            <person name="Batra K."/>
            <person name="Sharma T.R."/>
            <person name="Mohapatra T."/>
            <person name="Singh N.K."/>
            <person name="Messing J."/>
            <person name="Nelson A.B."/>
            <person name="Fuks G."/>
            <person name="Kavchok S."/>
            <person name="Keizer G."/>
            <person name="Linton E."/>
            <person name="Llaca V."/>
            <person name="Song R."/>
            <person name="Tanyolac B."/>
            <person name="Young S."/>
            <person name="Ho-Il K."/>
            <person name="Hahn J.H."/>
            <person name="Sangsakoo G."/>
            <person name="Vanavichit A."/>
            <person name="de Mattos Luiz.A.T."/>
            <person name="Zimmer P.D."/>
            <person name="Malone G."/>
            <person name="Dellagostin O."/>
            <person name="de Oliveira A.C."/>
            <person name="Bevan M."/>
            <person name="Bancroft I."/>
            <person name="Minx P."/>
            <person name="Cordum H."/>
            <person name="Wilson R."/>
            <person name="Cheng Z."/>
            <person name="Jin W."/>
            <person name="Jiang J."/>
            <person name="Leong S.A."/>
            <person name="Iwama H."/>
            <person name="Gojobori T."/>
            <person name="Itoh T."/>
            <person name="Niimura Y."/>
            <person name="Fujii Y."/>
            <person name="Habara T."/>
            <person name="Sakai H."/>
            <person name="Sato Y."/>
            <person name="Wilson G."/>
            <person name="Kumar K."/>
            <person name="McCouch S."/>
            <person name="Juretic N."/>
            <person name="Hoen D."/>
            <person name="Wright S."/>
            <person name="Bruskiewich R."/>
            <person name="Bureau T."/>
            <person name="Miyao A."/>
            <person name="Hirochika H."/>
            <person name="Nishikawa T."/>
            <person name="Kadowaki K."/>
            <person name="Sugiura M."/>
            <person name="Burr B."/>
            <person name="Sasaki T."/>
        </authorList>
    </citation>
    <scope>NUCLEOTIDE SEQUENCE [LARGE SCALE GENOMIC DNA]</scope>
    <source>
        <strain evidence="3">cv. Nipponbare</strain>
    </source>
</reference>
<name>C7IX94_ORYSJ</name>
<feature type="transmembrane region" description="Helical" evidence="1">
    <location>
        <begin position="17"/>
        <end position="37"/>
    </location>
</feature>
<keyword evidence="1" id="KW-0472">Membrane</keyword>
<dbReference type="AlphaFoldDB" id="C7IX94"/>
<dbReference type="KEGG" id="dosa:Os01g0947966"/>
<evidence type="ECO:0000313" key="2">
    <source>
        <dbReference type="EMBL" id="BAH91473.1"/>
    </source>
</evidence>
<sequence>MEGSMASVVALWNEWEIRVLVLSSLALQVFLLFPAVIRKRNVSAVLGLLLWLAHLLADSIAIYALGEMKTGEMGIEEEEEEMIDCQVGPTWAPPFFYGTTYTFVDKFSTKNLTDVIIVQS</sequence>
<feature type="transmembrane region" description="Helical" evidence="1">
    <location>
        <begin position="44"/>
        <end position="65"/>
    </location>
</feature>
<protein>
    <submittedName>
        <fullName evidence="2">Os01g0947966 protein</fullName>
    </submittedName>
</protein>
<gene>
    <name evidence="2" type="ordered locus">Os01g0947966</name>
</gene>
<evidence type="ECO:0000313" key="3">
    <source>
        <dbReference type="Proteomes" id="UP000000763"/>
    </source>
</evidence>
<dbReference type="PANTHER" id="PTHR31325">
    <property type="entry name" value="OS01G0798800 PROTEIN-RELATED"/>
    <property type="match status" value="1"/>
</dbReference>
<proteinExistence type="predicted"/>
<keyword evidence="1" id="KW-0812">Transmembrane</keyword>
<evidence type="ECO:0000256" key="1">
    <source>
        <dbReference type="SAM" id="Phobius"/>
    </source>
</evidence>